<evidence type="ECO:0000256" key="2">
    <source>
        <dbReference type="ARBA" id="ARBA00011900"/>
    </source>
</evidence>
<evidence type="ECO:0000313" key="9">
    <source>
        <dbReference type="EMBL" id="MCW8334072.1"/>
    </source>
</evidence>
<dbReference type="SUPFAM" id="SSF53335">
    <property type="entry name" value="S-adenosyl-L-methionine-dependent methyltransferases"/>
    <property type="match status" value="1"/>
</dbReference>
<dbReference type="PANTHER" id="PTHR33841:SF5">
    <property type="entry name" value="DNA METHYLASE (MODIFICATION METHYLASE) (METHYLTRANSFERASE)-RELATED"/>
    <property type="match status" value="1"/>
</dbReference>
<dbReference type="GO" id="GO:0009307">
    <property type="term" value="P:DNA restriction-modification system"/>
    <property type="evidence" value="ECO:0007669"/>
    <property type="project" value="UniProtKB-KW"/>
</dbReference>
<evidence type="ECO:0000256" key="3">
    <source>
        <dbReference type="ARBA" id="ARBA00022603"/>
    </source>
</evidence>
<evidence type="ECO:0000256" key="7">
    <source>
        <dbReference type="ARBA" id="ARBA00047942"/>
    </source>
</evidence>
<dbReference type="Proteomes" id="UP001155586">
    <property type="component" value="Unassembled WGS sequence"/>
</dbReference>
<dbReference type="EMBL" id="JAKRRX010000044">
    <property type="protein sequence ID" value="MCW8334072.1"/>
    <property type="molecule type" value="Genomic_DNA"/>
</dbReference>
<dbReference type="GO" id="GO:0009007">
    <property type="term" value="F:site-specific DNA-methyltransferase (adenine-specific) activity"/>
    <property type="evidence" value="ECO:0007669"/>
    <property type="project" value="UniProtKB-EC"/>
</dbReference>
<dbReference type="RefSeq" id="WP_265687476.1">
    <property type="nucleotide sequence ID" value="NZ_JAKRRX010000044.1"/>
</dbReference>
<keyword evidence="10" id="KW-1185">Reference proteome</keyword>
<protein>
    <recommendedName>
        <fullName evidence="2">site-specific DNA-methyltransferase (adenine-specific)</fullName>
        <ecNumber evidence="2">2.1.1.72</ecNumber>
    </recommendedName>
</protein>
<keyword evidence="5" id="KW-0949">S-adenosyl-L-methionine</keyword>
<name>A0A9X3CE75_9VIBR</name>
<evidence type="ECO:0000259" key="8">
    <source>
        <dbReference type="Pfam" id="PF07669"/>
    </source>
</evidence>
<dbReference type="Gene3D" id="3.40.50.150">
    <property type="entry name" value="Vaccinia Virus protein VP39"/>
    <property type="match status" value="1"/>
</dbReference>
<comment type="catalytic activity">
    <reaction evidence="7">
        <text>a 2'-deoxyadenosine in DNA + S-adenosyl-L-methionine = an N(6)-methyl-2'-deoxyadenosine in DNA + S-adenosyl-L-homocysteine + H(+)</text>
        <dbReference type="Rhea" id="RHEA:15197"/>
        <dbReference type="Rhea" id="RHEA-COMP:12418"/>
        <dbReference type="Rhea" id="RHEA-COMP:12419"/>
        <dbReference type="ChEBI" id="CHEBI:15378"/>
        <dbReference type="ChEBI" id="CHEBI:57856"/>
        <dbReference type="ChEBI" id="CHEBI:59789"/>
        <dbReference type="ChEBI" id="CHEBI:90615"/>
        <dbReference type="ChEBI" id="CHEBI:90616"/>
        <dbReference type="EC" id="2.1.1.72"/>
    </reaction>
</comment>
<dbReference type="GO" id="GO:0032259">
    <property type="term" value="P:methylation"/>
    <property type="evidence" value="ECO:0007669"/>
    <property type="project" value="UniProtKB-KW"/>
</dbReference>
<evidence type="ECO:0000256" key="5">
    <source>
        <dbReference type="ARBA" id="ARBA00022691"/>
    </source>
</evidence>
<evidence type="ECO:0000313" key="10">
    <source>
        <dbReference type="Proteomes" id="UP001155586"/>
    </source>
</evidence>
<proteinExistence type="inferred from homology"/>
<comment type="caution">
    <text evidence="9">The sequence shown here is derived from an EMBL/GenBank/DDBJ whole genome shotgun (WGS) entry which is preliminary data.</text>
</comment>
<dbReference type="PRINTS" id="PR00507">
    <property type="entry name" value="N12N6MTFRASE"/>
</dbReference>
<gene>
    <name evidence="9" type="ORF">MD483_09580</name>
</gene>
<keyword evidence="6" id="KW-0680">Restriction system</keyword>
<evidence type="ECO:0000256" key="1">
    <source>
        <dbReference type="ARBA" id="ARBA00006594"/>
    </source>
</evidence>
<keyword evidence="3 9" id="KW-0489">Methyltransferase</keyword>
<evidence type="ECO:0000256" key="4">
    <source>
        <dbReference type="ARBA" id="ARBA00022679"/>
    </source>
</evidence>
<comment type="similarity">
    <text evidence="1">Belongs to the N(4)/N(6)-methyltransferase family.</text>
</comment>
<dbReference type="InterPro" id="IPR050953">
    <property type="entry name" value="N4_N6_ade-DNA_methylase"/>
</dbReference>
<dbReference type="EC" id="2.1.1.72" evidence="2"/>
<keyword evidence="4" id="KW-0808">Transferase</keyword>
<reference evidence="9" key="1">
    <citation type="submission" date="2022-02" db="EMBL/GenBank/DDBJ databases">
        <title>Vibrio sp. nov., a new bacterium isolated from Bohai sea, China.</title>
        <authorList>
            <person name="Yuan Y."/>
        </authorList>
    </citation>
    <scope>NUCLEOTIDE SEQUENCE</scope>
    <source>
        <strain evidence="9">DBSS07</strain>
    </source>
</reference>
<dbReference type="InterPro" id="IPR011639">
    <property type="entry name" value="MethylTrfase_TaqI-like_dom"/>
</dbReference>
<evidence type="ECO:0000256" key="6">
    <source>
        <dbReference type="ARBA" id="ARBA00022747"/>
    </source>
</evidence>
<sequence length="508" mass="56548">MTEVALQAATRQSELLQAQVDEIRTRTNLLLDESTRGAKGQFMTPSAVAKLLARQFHNLDGHISILDAGAGVGSLTAALVARSVESFTPLTVSSHTWELEPVLVENLEQSLVLTEDFCQSEGTAFNRTINNFDFIESAVQLLQARERGDETPTFNKAILNPPYLKIAATSKERRLLRSVGVETGNLYSCFVALALMLLEDGGELVAITPRSFCNGPYFNDFRRVLLDDNALCKLHVFESRTRAFKGDKVLQENVIFHITKSQAQGQVEITSSTCADDPEPQVRIANFNEVVNPNNPDKFIHIVTNDIQAQIAKRIGGMPCSLEDLGINASTGKVVDFRTRDNLRQEPEEGAVPLIFPVHFTDGGIEWPQENIKKPNALARNESTEKQLVPNGHYVLTKRLSAKEESRRIVASLYTPEIAGGDMVGFENKTNYFHANGEPLERDFAKGLWAYLNSTVVDQYFRQFNGHTQVNATDLRVLRYPTADTLVRLGQAVERYDQEHIDGLVAEI</sequence>
<accession>A0A9X3CE75</accession>
<dbReference type="AlphaFoldDB" id="A0A9X3CE75"/>
<dbReference type="InterPro" id="IPR029063">
    <property type="entry name" value="SAM-dependent_MTases_sf"/>
</dbReference>
<feature type="domain" description="Type II methyltransferase M.TaqI-like" evidence="8">
    <location>
        <begin position="122"/>
        <end position="240"/>
    </location>
</feature>
<dbReference type="Pfam" id="PF07669">
    <property type="entry name" value="Eco57I"/>
    <property type="match status" value="1"/>
</dbReference>
<organism evidence="9 10">
    <name type="scientific">Vibrio paucivorans</name>
    <dbReference type="NCBI Taxonomy" id="2829489"/>
    <lineage>
        <taxon>Bacteria</taxon>
        <taxon>Pseudomonadati</taxon>
        <taxon>Pseudomonadota</taxon>
        <taxon>Gammaproteobacteria</taxon>
        <taxon>Vibrionales</taxon>
        <taxon>Vibrionaceae</taxon>
        <taxon>Vibrio</taxon>
    </lineage>
</organism>
<dbReference type="PANTHER" id="PTHR33841">
    <property type="entry name" value="DNA METHYLTRANSFERASE YEEA-RELATED"/>
    <property type="match status" value="1"/>
</dbReference>